<dbReference type="PRINTS" id="PR00405">
    <property type="entry name" value="REVINTRACTNG"/>
</dbReference>
<feature type="compositionally biased region" description="Polar residues" evidence="6">
    <location>
        <begin position="179"/>
        <end position="203"/>
    </location>
</feature>
<evidence type="ECO:0000256" key="3">
    <source>
        <dbReference type="ARBA" id="ARBA00022771"/>
    </source>
</evidence>
<evidence type="ECO:0000256" key="5">
    <source>
        <dbReference type="PROSITE-ProRule" id="PRU00288"/>
    </source>
</evidence>
<dbReference type="GeneID" id="106806693"/>
<feature type="region of interest" description="Disordered" evidence="6">
    <location>
        <begin position="161"/>
        <end position="233"/>
    </location>
</feature>
<dbReference type="CDD" id="cd08959">
    <property type="entry name" value="ArfGap_ArfGap1_like"/>
    <property type="match status" value="1"/>
</dbReference>
<accession>A0ABM1DW70</accession>
<feature type="compositionally biased region" description="Basic and acidic residues" evidence="6">
    <location>
        <begin position="391"/>
        <end position="413"/>
    </location>
</feature>
<evidence type="ECO:0000256" key="1">
    <source>
        <dbReference type="ARBA" id="ARBA00022468"/>
    </source>
</evidence>
<dbReference type="PROSITE" id="PS50115">
    <property type="entry name" value="ARFGAP"/>
    <property type="match status" value="1"/>
</dbReference>
<evidence type="ECO:0000256" key="2">
    <source>
        <dbReference type="ARBA" id="ARBA00022723"/>
    </source>
</evidence>
<evidence type="ECO:0000313" key="8">
    <source>
        <dbReference type="Proteomes" id="UP000695022"/>
    </source>
</evidence>
<protein>
    <submittedName>
        <fullName evidence="9">ADP-ribosylation factor GTPase-activating protein 2-like</fullName>
    </submittedName>
</protein>
<dbReference type="InterPro" id="IPR001164">
    <property type="entry name" value="ArfGAP_dom"/>
</dbReference>
<evidence type="ECO:0000313" key="9">
    <source>
        <dbReference type="RefSeq" id="XP_014664191.1"/>
    </source>
</evidence>
<dbReference type="PANTHER" id="PTHR45686:SF4">
    <property type="entry name" value="ADP-RIBOSYLATION FACTOR GTPASE ACTIVATING PROTEIN 3, ISOFORM H"/>
    <property type="match status" value="1"/>
</dbReference>
<evidence type="ECO:0000256" key="4">
    <source>
        <dbReference type="ARBA" id="ARBA00022833"/>
    </source>
</evidence>
<reference evidence="9" key="1">
    <citation type="submission" date="2025-08" db="UniProtKB">
        <authorList>
            <consortium name="RefSeq"/>
        </authorList>
    </citation>
    <scope>IDENTIFICATION</scope>
</reference>
<dbReference type="PANTHER" id="PTHR45686">
    <property type="entry name" value="ADP-RIBOSYLATION FACTOR GTPASE ACTIVATING PROTEIN 3, ISOFORM H-RELATED"/>
    <property type="match status" value="1"/>
</dbReference>
<gene>
    <name evidence="9" type="primary">LOC106806693</name>
</gene>
<dbReference type="InterPro" id="IPR038508">
    <property type="entry name" value="ArfGAP_dom_sf"/>
</dbReference>
<keyword evidence="4" id="KW-0862">Zinc</keyword>
<feature type="region of interest" description="Disordered" evidence="6">
    <location>
        <begin position="249"/>
        <end position="282"/>
    </location>
</feature>
<keyword evidence="8" id="KW-1185">Reference proteome</keyword>
<evidence type="ECO:0000259" key="7">
    <source>
        <dbReference type="PROSITE" id="PS50115"/>
    </source>
</evidence>
<dbReference type="SUPFAM" id="SSF57863">
    <property type="entry name" value="ArfGap/RecO-like zinc finger"/>
    <property type="match status" value="1"/>
</dbReference>
<name>A0ABM1DW70_PRICU</name>
<keyword evidence="2" id="KW-0479">Metal-binding</keyword>
<dbReference type="SMART" id="SM00105">
    <property type="entry name" value="ArfGap"/>
    <property type="match status" value="1"/>
</dbReference>
<feature type="compositionally biased region" description="Polar residues" evidence="6">
    <location>
        <begin position="257"/>
        <end position="266"/>
    </location>
</feature>
<feature type="region of interest" description="Disordered" evidence="6">
    <location>
        <begin position="335"/>
        <end position="456"/>
    </location>
</feature>
<feature type="domain" description="Arf-GAP" evidence="7">
    <location>
        <begin position="12"/>
        <end position="118"/>
    </location>
</feature>
<feature type="compositionally biased region" description="Basic and acidic residues" evidence="6">
    <location>
        <begin position="421"/>
        <end position="433"/>
    </location>
</feature>
<evidence type="ECO:0000256" key="6">
    <source>
        <dbReference type="SAM" id="MobiDB-lite"/>
    </source>
</evidence>
<keyword evidence="1" id="KW-0343">GTPase activation</keyword>
<dbReference type="Proteomes" id="UP000695022">
    <property type="component" value="Unplaced"/>
</dbReference>
<dbReference type="RefSeq" id="XP_014664191.1">
    <property type="nucleotide sequence ID" value="XM_014808705.1"/>
</dbReference>
<dbReference type="Pfam" id="PF01412">
    <property type="entry name" value="ArfGap"/>
    <property type="match status" value="1"/>
</dbReference>
<keyword evidence="3 5" id="KW-0863">Zinc-finger</keyword>
<dbReference type="Gene3D" id="1.10.220.150">
    <property type="entry name" value="Arf GTPase activating protein"/>
    <property type="match status" value="1"/>
</dbReference>
<organism evidence="8 9">
    <name type="scientific">Priapulus caudatus</name>
    <name type="common">Priapulid worm</name>
    <dbReference type="NCBI Taxonomy" id="37621"/>
    <lineage>
        <taxon>Eukaryota</taxon>
        <taxon>Metazoa</taxon>
        <taxon>Ecdysozoa</taxon>
        <taxon>Scalidophora</taxon>
        <taxon>Priapulida</taxon>
        <taxon>Priapulimorpha</taxon>
        <taxon>Priapulimorphida</taxon>
        <taxon>Priapulidae</taxon>
        <taxon>Priapulus</taxon>
    </lineage>
</organism>
<sequence length="550" mass="60786">MANMSPTKSAIQSVFKRLRALPNNKVCFDCGTNNPTWATVTYGVFICIDCSAIHRSLGVHLSFVRSTQLDTNWTWLQLRAMQVGGNANATAFFTQHNCTTKDSKQKYSSRTAQLYKDKVHHLASQAMRLHGTQLNIDSHHEPTSPEQKEIDFFSQHAENEGDSLKNGISTIPQPIKNGQALSQTTNPTEGPSVQAALSISPTQALAKAEPRKSTIGARKPASKSGLGARKGGFGAQKVKTDFSKLEKQAQLADEQKAASSMSVTTETRSKEEEEAQGASMRLVYQDISMERKKQEHKMKQTDPKKAEQMERLGMGGLGAPKGVSHSAISDMKVIEQETPISQQRVAGRSRGRCDSDDQDFEVLSFSSGPPKYNDNPFSSSRGRYTLEDDLYGPKKESRFNSKADSWETEEKPRSGSFFDEAIPKPERDTEARSGRNRKSVDPVNDSGTAQKKFGGAKSISSDQYFADDNNMNWERRQNLQRFEGSKGISSADYFDDGRTPTKQRASYDYGNMAPDISGLKDGMKDGVTKMAGRLSTMANSVVNTIQDRYS</sequence>
<dbReference type="InterPro" id="IPR037278">
    <property type="entry name" value="ARFGAP/RecO"/>
</dbReference>
<proteinExistence type="predicted"/>